<gene>
    <name evidence="3" type="ORF">B0H66DRAFT_507578</name>
</gene>
<evidence type="ECO:0000256" key="1">
    <source>
        <dbReference type="SAM" id="MobiDB-lite"/>
    </source>
</evidence>
<protein>
    <submittedName>
        <fullName evidence="3">Uncharacterized protein</fullName>
    </submittedName>
</protein>
<dbReference type="PANTHER" id="PTHR38426:SF1">
    <property type="entry name" value="MAINTENANCE OF TELOMERE CAPPING PROTEIN 4"/>
    <property type="match status" value="1"/>
</dbReference>
<feature type="compositionally biased region" description="Basic and acidic residues" evidence="1">
    <location>
        <begin position="530"/>
        <end position="545"/>
    </location>
</feature>
<feature type="region of interest" description="Disordered" evidence="1">
    <location>
        <begin position="1017"/>
        <end position="1047"/>
    </location>
</feature>
<feature type="transmembrane region" description="Helical" evidence="2">
    <location>
        <begin position="1251"/>
        <end position="1271"/>
    </location>
</feature>
<reference evidence="3" key="1">
    <citation type="journal article" date="2023" name="Mol. Phylogenet. Evol.">
        <title>Genome-scale phylogeny and comparative genomics of the fungal order Sordariales.</title>
        <authorList>
            <person name="Hensen N."/>
            <person name="Bonometti L."/>
            <person name="Westerberg I."/>
            <person name="Brannstrom I.O."/>
            <person name="Guillou S."/>
            <person name="Cros-Aarteil S."/>
            <person name="Calhoun S."/>
            <person name="Haridas S."/>
            <person name="Kuo A."/>
            <person name="Mondo S."/>
            <person name="Pangilinan J."/>
            <person name="Riley R."/>
            <person name="LaButti K."/>
            <person name="Andreopoulos B."/>
            <person name="Lipzen A."/>
            <person name="Chen C."/>
            <person name="Yan M."/>
            <person name="Daum C."/>
            <person name="Ng V."/>
            <person name="Clum A."/>
            <person name="Steindorff A."/>
            <person name="Ohm R.A."/>
            <person name="Martin F."/>
            <person name="Silar P."/>
            <person name="Natvig D.O."/>
            <person name="Lalanne C."/>
            <person name="Gautier V."/>
            <person name="Ament-Velasquez S.L."/>
            <person name="Kruys A."/>
            <person name="Hutchinson M.I."/>
            <person name="Powell A.J."/>
            <person name="Barry K."/>
            <person name="Miller A.N."/>
            <person name="Grigoriev I.V."/>
            <person name="Debuchy R."/>
            <person name="Gladieux P."/>
            <person name="Hiltunen Thoren M."/>
            <person name="Johannesson H."/>
        </authorList>
    </citation>
    <scope>NUCLEOTIDE SEQUENCE</scope>
    <source>
        <strain evidence="3">CBS 118394</strain>
    </source>
</reference>
<feature type="compositionally biased region" description="Polar residues" evidence="1">
    <location>
        <begin position="239"/>
        <end position="257"/>
    </location>
</feature>
<name>A0AAE0ME55_9PEZI</name>
<dbReference type="EMBL" id="JAUEDM010000001">
    <property type="protein sequence ID" value="KAK3329102.1"/>
    <property type="molecule type" value="Genomic_DNA"/>
</dbReference>
<keyword evidence="2" id="KW-0472">Membrane</keyword>
<feature type="region of interest" description="Disordered" evidence="1">
    <location>
        <begin position="768"/>
        <end position="841"/>
    </location>
</feature>
<feature type="transmembrane region" description="Helical" evidence="2">
    <location>
        <begin position="1226"/>
        <end position="1245"/>
    </location>
</feature>
<feature type="region of interest" description="Disordered" evidence="1">
    <location>
        <begin position="728"/>
        <end position="754"/>
    </location>
</feature>
<dbReference type="Proteomes" id="UP001283341">
    <property type="component" value="Unassembled WGS sequence"/>
</dbReference>
<accession>A0AAE0ME55</accession>
<feature type="region of interest" description="Disordered" evidence="1">
    <location>
        <begin position="866"/>
        <end position="912"/>
    </location>
</feature>
<feature type="region of interest" description="Disordered" evidence="1">
    <location>
        <begin position="491"/>
        <end position="599"/>
    </location>
</feature>
<feature type="compositionally biased region" description="Polar residues" evidence="1">
    <location>
        <begin position="44"/>
        <end position="57"/>
    </location>
</feature>
<feature type="compositionally biased region" description="Basic residues" evidence="1">
    <location>
        <begin position="78"/>
        <end position="89"/>
    </location>
</feature>
<proteinExistence type="predicted"/>
<feature type="compositionally biased region" description="Polar residues" evidence="1">
    <location>
        <begin position="502"/>
        <end position="529"/>
    </location>
</feature>
<keyword evidence="2" id="KW-0812">Transmembrane</keyword>
<reference evidence="3" key="2">
    <citation type="submission" date="2023-06" db="EMBL/GenBank/DDBJ databases">
        <authorList>
            <consortium name="Lawrence Berkeley National Laboratory"/>
            <person name="Haridas S."/>
            <person name="Hensen N."/>
            <person name="Bonometti L."/>
            <person name="Westerberg I."/>
            <person name="Brannstrom I.O."/>
            <person name="Guillou S."/>
            <person name="Cros-Aarteil S."/>
            <person name="Calhoun S."/>
            <person name="Kuo A."/>
            <person name="Mondo S."/>
            <person name="Pangilinan J."/>
            <person name="Riley R."/>
            <person name="Labutti K."/>
            <person name="Andreopoulos B."/>
            <person name="Lipzen A."/>
            <person name="Chen C."/>
            <person name="Yanf M."/>
            <person name="Daum C."/>
            <person name="Ng V."/>
            <person name="Clum A."/>
            <person name="Steindorff A."/>
            <person name="Ohm R."/>
            <person name="Martin F."/>
            <person name="Silar P."/>
            <person name="Natvig D."/>
            <person name="Lalanne C."/>
            <person name="Gautier V."/>
            <person name="Ament-Velasquez S.L."/>
            <person name="Kruys A."/>
            <person name="Hutchinson M.I."/>
            <person name="Powell A.J."/>
            <person name="Barry K."/>
            <person name="Miller A.N."/>
            <person name="Grigoriev I.V."/>
            <person name="Debuchy R."/>
            <person name="Gladieux P."/>
            <person name="Thoren M.H."/>
            <person name="Johannesson H."/>
        </authorList>
    </citation>
    <scope>NUCLEOTIDE SEQUENCE</scope>
    <source>
        <strain evidence="3">CBS 118394</strain>
    </source>
</reference>
<keyword evidence="4" id="KW-1185">Reference proteome</keyword>
<dbReference type="PANTHER" id="PTHR38426">
    <property type="entry name" value="MAINTENANCE OF TELOMERE CAPPING PROTEIN 4"/>
    <property type="match status" value="1"/>
</dbReference>
<feature type="compositionally biased region" description="Basic residues" evidence="1">
    <location>
        <begin position="549"/>
        <end position="558"/>
    </location>
</feature>
<evidence type="ECO:0000313" key="3">
    <source>
        <dbReference type="EMBL" id="KAK3329102.1"/>
    </source>
</evidence>
<feature type="region of interest" description="Disordered" evidence="1">
    <location>
        <begin position="216"/>
        <end position="278"/>
    </location>
</feature>
<comment type="caution">
    <text evidence="3">The sequence shown here is derived from an EMBL/GenBank/DDBJ whole genome shotgun (WGS) entry which is preliminary data.</text>
</comment>
<feature type="region of interest" description="Disordered" evidence="1">
    <location>
        <begin position="635"/>
        <end position="665"/>
    </location>
</feature>
<evidence type="ECO:0000256" key="2">
    <source>
        <dbReference type="SAM" id="Phobius"/>
    </source>
</evidence>
<evidence type="ECO:0000313" key="4">
    <source>
        <dbReference type="Proteomes" id="UP001283341"/>
    </source>
</evidence>
<feature type="region of interest" description="Disordered" evidence="1">
    <location>
        <begin position="110"/>
        <end position="194"/>
    </location>
</feature>
<feature type="compositionally biased region" description="Low complexity" evidence="1">
    <location>
        <begin position="1021"/>
        <end position="1031"/>
    </location>
</feature>
<dbReference type="AlphaFoldDB" id="A0AAE0ME55"/>
<feature type="compositionally biased region" description="Low complexity" evidence="1">
    <location>
        <begin position="152"/>
        <end position="161"/>
    </location>
</feature>
<sequence length="1273" mass="140504">MTEQDASPPQHHNPRRAARQSPALDRDRTPSFGHSIASIGPESSLPTATLTSISSNDPEPLGQRHLRQGSMKDDEHRRSRGVHRSHKQRSSGAFLLADSAFGNLQDRAAQLPKRSRNSAEIHKSKAVRQGNERTRRRGPESDGGEGLGLGLGLTPDSLGPGVKHDTSGSTSSTVTKRDSLAGETAVGSSPRTSIGPLDVEAAQIVNMALNLSESRRLASRRNVSTPVPPKLTPLPDSATGGSLRQHLQQQRRVSRTISPKPDRTPRLGSGRVLSPLQSSYEPEGNYRYHFSQSTLARAQKAKEYIELMAQYRRVLDLLPPLKPSRTARSSTVSPPDSPSDSVQVFRLPSNENEPKIGRPYNPLQYIRNRKVRARERKVIDGEVQGFHDVIRVSEWVDEVAKWVATGQFRAPGNTALPPYAAADLAGAQSSPPSTQSRPTMGASKPKRPRVDWVIEPADAIADIYWLELDDNKKLVEDRHWRRVFPQGADLYRPLSREEPGPLTTTPVSMKDSSTTYTPAGTAASDSQVPKSDHEHVLSTARDRAQQKLRALKGAHHRQNSSTNGRDFLRVHRGSLSESSDTDSDRRRRARTGAISSDGKDILAKQMDAIIAREQRDAESHPLYDHDALRMKSNVGLATPEREKPNLSRAPSRTGSHRRVDSRAELSDAEGRYFKLRSGPSPPQLVGRASLEVPSIPRGRRFSVDYDTSQPNSPDLRAVRDNALVPAIGMDLSPTSSRPTSPSRNPLTKVKSIFRDRSGDRFAEMHLHETEDGAEVPSLQSEKPIDSPGTDRSTVASPERRASRSPLRKIVSRGTDTSHRSHRSTGSIKLRGEDGGSGLRSLFRGPRIDSVLRSGVSKVSDIIWRKEPGAGADEQTSSTSSDESDVDQVRGRPRDTVLALRPPSDHRNQNMSAHSGKSYLDVMPQFAHTGEHGKFTRGEQGGLTVPDSHPASTPLSRRSSRFDLLKPPKIDIQNTSPTSTPPPEAVRGADGSETDSRKSSYTEGVRAADARLNAILQHSRSRQFSSTSSVRQWSLAERERPGGAPPARTVVSRREIARLRASLLSSGIHAMEMDRRAKERKLLTSPKLTNDSSPPPDGASRAALSWAEVAKFCPDPAMKSRLLTRSITQIDLYPVAARVLGSSIQMSAQQWQTASDKFASETAPQLEHRVENLRGKLAGELTDLTRSVAEEADEAYTDLVTGQRLKVKRVVDFIEKMLRRRRRRFRWVRRAGWLAVEWALVGFMWYVWFVVMIARVVLGAGKGVVGVVRWLLWL</sequence>
<feature type="region of interest" description="Disordered" evidence="1">
    <location>
        <begin position="930"/>
        <end position="1002"/>
    </location>
</feature>
<feature type="region of interest" description="Disordered" evidence="1">
    <location>
        <begin position="322"/>
        <end position="342"/>
    </location>
</feature>
<keyword evidence="2" id="KW-1133">Transmembrane helix</keyword>
<feature type="compositionally biased region" description="Low complexity" evidence="1">
    <location>
        <begin position="732"/>
        <end position="743"/>
    </location>
</feature>
<organism evidence="3 4">
    <name type="scientific">Apodospora peruviana</name>
    <dbReference type="NCBI Taxonomy" id="516989"/>
    <lineage>
        <taxon>Eukaryota</taxon>
        <taxon>Fungi</taxon>
        <taxon>Dikarya</taxon>
        <taxon>Ascomycota</taxon>
        <taxon>Pezizomycotina</taxon>
        <taxon>Sordariomycetes</taxon>
        <taxon>Sordariomycetidae</taxon>
        <taxon>Sordariales</taxon>
        <taxon>Lasiosphaeriaceae</taxon>
        <taxon>Apodospora</taxon>
    </lineage>
</organism>
<feature type="compositionally biased region" description="Low complexity" evidence="1">
    <location>
        <begin position="329"/>
        <end position="342"/>
    </location>
</feature>
<feature type="compositionally biased region" description="Basic and acidic residues" evidence="1">
    <location>
        <begin position="130"/>
        <end position="140"/>
    </location>
</feature>
<feature type="region of interest" description="Disordered" evidence="1">
    <location>
        <begin position="1"/>
        <end position="93"/>
    </location>
</feature>
<feature type="region of interest" description="Disordered" evidence="1">
    <location>
        <begin position="1080"/>
        <end position="1099"/>
    </location>
</feature>
<feature type="compositionally biased region" description="Basic and acidic residues" evidence="1">
    <location>
        <begin position="959"/>
        <end position="968"/>
    </location>
</feature>
<feature type="region of interest" description="Disordered" evidence="1">
    <location>
        <begin position="424"/>
        <end position="448"/>
    </location>
</feature>
<dbReference type="InterPro" id="IPR038769">
    <property type="entry name" value="MTC4"/>
</dbReference>
<feature type="compositionally biased region" description="Low complexity" evidence="1">
    <location>
        <begin position="428"/>
        <end position="439"/>
    </location>
</feature>